<evidence type="ECO:0000313" key="11">
    <source>
        <dbReference type="Proteomes" id="UP000427769"/>
    </source>
</evidence>
<dbReference type="NCBIfam" id="TIGR03699">
    <property type="entry name" value="menaquin_MqnC"/>
    <property type="match status" value="1"/>
</dbReference>
<dbReference type="PANTHER" id="PTHR43076:SF1">
    <property type="entry name" value="LIPOYL SYNTHASE 2"/>
    <property type="match status" value="1"/>
</dbReference>
<dbReference type="OrthoDB" id="9802027at2"/>
<reference evidence="10 11" key="1">
    <citation type="submission" date="2019-11" db="EMBL/GenBank/DDBJ databases">
        <title>Comparative genomics of hydrocarbon-degrading Desulfosarcina strains.</title>
        <authorList>
            <person name="Watanabe M."/>
            <person name="Kojima H."/>
            <person name="Fukui M."/>
        </authorList>
    </citation>
    <scope>NUCLEOTIDE SEQUENCE [LARGE SCALE GENOMIC DNA]</scope>
    <source>
        <strain evidence="10 11">PP31</strain>
    </source>
</reference>
<feature type="binding site" evidence="8">
    <location>
        <position position="137"/>
    </location>
    <ligand>
        <name>(3R)-3-methyl-D-ornithine</name>
        <dbReference type="ChEBI" id="CHEBI:64642"/>
    </ligand>
</feature>
<organism evidence="10 11">
    <name type="scientific">Desulfosarcina widdelii</name>
    <dbReference type="NCBI Taxonomy" id="947919"/>
    <lineage>
        <taxon>Bacteria</taxon>
        <taxon>Pseudomonadati</taxon>
        <taxon>Thermodesulfobacteriota</taxon>
        <taxon>Desulfobacteria</taxon>
        <taxon>Desulfobacterales</taxon>
        <taxon>Desulfosarcinaceae</taxon>
        <taxon>Desulfosarcina</taxon>
    </lineage>
</organism>
<dbReference type="SFLD" id="SFLDF00342">
    <property type="entry name" value="cyclic_dehypoxanthine_futalosi"/>
    <property type="match status" value="1"/>
</dbReference>
<dbReference type="Proteomes" id="UP000427769">
    <property type="component" value="Chromosome"/>
</dbReference>
<dbReference type="SFLD" id="SFLDG01064">
    <property type="entry name" value="F420__menaquinone_cofactor_bio"/>
    <property type="match status" value="1"/>
</dbReference>
<feature type="binding site" evidence="8">
    <location>
        <position position="173"/>
    </location>
    <ligand>
        <name>S-adenosyl-L-methionine</name>
        <dbReference type="ChEBI" id="CHEBI:59789"/>
    </ligand>
</feature>
<evidence type="ECO:0000256" key="6">
    <source>
        <dbReference type="HAMAP-Rule" id="MF_00992"/>
    </source>
</evidence>
<evidence type="ECO:0000259" key="9">
    <source>
        <dbReference type="PROSITE" id="PS51918"/>
    </source>
</evidence>
<accession>A0A5K7Z0P6</accession>
<dbReference type="InterPro" id="IPR045567">
    <property type="entry name" value="CofH/MnqC-like_C"/>
</dbReference>
<gene>
    <name evidence="6 10" type="primary">mqnC</name>
    <name evidence="10" type="ORF">DSCW_12260</name>
</gene>
<dbReference type="PIRSF" id="PIRSF004762">
    <property type="entry name" value="CHP00423"/>
    <property type="match status" value="1"/>
</dbReference>
<evidence type="ECO:0000256" key="3">
    <source>
        <dbReference type="ARBA" id="ARBA00022723"/>
    </source>
</evidence>
<evidence type="ECO:0000256" key="4">
    <source>
        <dbReference type="ARBA" id="ARBA00023004"/>
    </source>
</evidence>
<dbReference type="RefSeq" id="WP_155302883.1">
    <property type="nucleotide sequence ID" value="NZ_AP021875.1"/>
</dbReference>
<keyword evidence="4 6" id="KW-0408">Iron</keyword>
<comment type="function">
    <text evidence="6">Radical SAM enzyme that catalyzes the cyclization of dehypoxanthine futalosine (DHFL) into cyclic dehypoxanthine futalosine (CDHFL), a step in the biosynthesis of menaquinone (MK, vitamin K2).</text>
</comment>
<dbReference type="SFLD" id="SFLDS00029">
    <property type="entry name" value="Radical_SAM"/>
    <property type="match status" value="1"/>
</dbReference>
<dbReference type="UniPathway" id="UPA00079"/>
<keyword evidence="6" id="KW-0560">Oxidoreductase</keyword>
<feature type="domain" description="Radical SAM core" evidence="9">
    <location>
        <begin position="42"/>
        <end position="282"/>
    </location>
</feature>
<protein>
    <recommendedName>
        <fullName evidence="6">Cyclic dehypoxanthine futalosine synthase</fullName>
        <shortName evidence="6">Cyclic DHFL synthase</shortName>
        <ecNumber evidence="6">1.21.98.1</ecNumber>
    </recommendedName>
    <alternativeName>
        <fullName evidence="6">Dehypoxanthine futalosine cyclase</fullName>
        <shortName evidence="6">DHFL cyclase</shortName>
    </alternativeName>
    <alternativeName>
        <fullName evidence="6">Menaquinone biosynthetic enzyme MqnC</fullName>
    </alternativeName>
</protein>
<keyword evidence="6" id="KW-0474">Menaquinone biosynthesis</keyword>
<dbReference type="GO" id="GO:0016765">
    <property type="term" value="F:transferase activity, transferring alkyl or aryl (other than methyl) groups"/>
    <property type="evidence" value="ECO:0007669"/>
    <property type="project" value="InterPro"/>
</dbReference>
<dbReference type="PANTHER" id="PTHR43076">
    <property type="entry name" value="FO SYNTHASE (COFH)"/>
    <property type="match status" value="1"/>
</dbReference>
<comment type="cofactor">
    <cofactor evidence="6 7">
        <name>[4Fe-4S] cluster</name>
        <dbReference type="ChEBI" id="CHEBI:49883"/>
    </cofactor>
    <text evidence="6 7">Binds 1 [4Fe-4S] cluster. The cluster is coordinated with 3 cysteines and an exchangeable S-adenosyl-L-methionine.</text>
</comment>
<dbReference type="HAMAP" id="MF_00992">
    <property type="entry name" value="MqnC"/>
    <property type="match status" value="1"/>
</dbReference>
<dbReference type="PROSITE" id="PS51918">
    <property type="entry name" value="RADICAL_SAM"/>
    <property type="match status" value="1"/>
</dbReference>
<keyword evidence="2 6" id="KW-0949">S-adenosyl-L-methionine</keyword>
<dbReference type="Gene3D" id="3.20.20.70">
    <property type="entry name" value="Aldolase class I"/>
    <property type="match status" value="1"/>
</dbReference>
<dbReference type="EC" id="1.21.98.1" evidence="6"/>
<comment type="pathway">
    <text evidence="6">Quinol/quinone metabolism; menaquinone biosynthesis.</text>
</comment>
<dbReference type="AlphaFoldDB" id="A0A5K7Z0P6"/>
<dbReference type="SFLD" id="SFLDG01389">
    <property type="entry name" value="menaquinone_synthsis_involved"/>
    <property type="match status" value="1"/>
</dbReference>
<feature type="binding site" evidence="6 7">
    <location>
        <position position="65"/>
    </location>
    <ligand>
        <name>[4Fe-4S] cluster</name>
        <dbReference type="ChEBI" id="CHEBI:49883"/>
        <note>4Fe-4S-S-AdoMet</note>
    </ligand>
</feature>
<evidence type="ECO:0000256" key="8">
    <source>
        <dbReference type="PIRSR" id="PIRSR004762-2"/>
    </source>
</evidence>
<proteinExistence type="inferred from homology"/>
<keyword evidence="5 6" id="KW-0411">Iron-sulfur</keyword>
<dbReference type="KEGG" id="dwd:DSCW_12260"/>
<comment type="similarity">
    <text evidence="6">Belongs to the radical SAM superfamily. MqnC family.</text>
</comment>
<evidence type="ECO:0000313" key="10">
    <source>
        <dbReference type="EMBL" id="BBO73809.1"/>
    </source>
</evidence>
<dbReference type="SUPFAM" id="SSF102114">
    <property type="entry name" value="Radical SAM enzymes"/>
    <property type="match status" value="1"/>
</dbReference>
<dbReference type="InterPro" id="IPR020050">
    <property type="entry name" value="FO_synthase_su2"/>
</dbReference>
<dbReference type="NCBIfam" id="TIGR00423">
    <property type="entry name" value="CofH family radical SAM protein"/>
    <property type="match status" value="1"/>
</dbReference>
<evidence type="ECO:0000256" key="5">
    <source>
        <dbReference type="ARBA" id="ARBA00023014"/>
    </source>
</evidence>
<evidence type="ECO:0000256" key="2">
    <source>
        <dbReference type="ARBA" id="ARBA00022691"/>
    </source>
</evidence>
<dbReference type="GO" id="GO:0051539">
    <property type="term" value="F:4 iron, 4 sulfur cluster binding"/>
    <property type="evidence" value="ECO:0007669"/>
    <property type="project" value="UniProtKB-KW"/>
</dbReference>
<name>A0A5K7Z0P6_9BACT</name>
<feature type="binding site" evidence="6 7">
    <location>
        <position position="61"/>
    </location>
    <ligand>
        <name>[4Fe-4S] cluster</name>
        <dbReference type="ChEBI" id="CHEBI:49883"/>
        <note>4Fe-4S-S-AdoMet</note>
    </ligand>
</feature>
<dbReference type="EMBL" id="AP021875">
    <property type="protein sequence ID" value="BBO73809.1"/>
    <property type="molecule type" value="Genomic_DNA"/>
</dbReference>
<sequence length="372" mass="41054">MRTSISTQKKHRYDRPQALELLSQLPMGELMNLAHRERMQRFPENTVTFVVDTNPNYTNVCVTGCAFCAFYRKATDTDAYLLSPEELAGKIGTAAAKGATTVLLQGGHNPKVGLADWQAYISTIQAACPDIHIHPFSPAEIAFMAEREKCSINEVLQTLWNAGIRTVPGGGAEILTEPVRRIIAPHKASTQQWLDVCEAAHGIGFKTTATMMYGHVEKDEDIVDHLLRLRELQDRTGGFTSFIPWSFKPGKTALAGQVEQTAHPARYVRIIATARLVLDNFEHIQSSWFSESIGAGQLGLLAGADDFGGVLVEEHVHKEAGHDRQATLDNVVTIIRRAGFTPARRDSYYRVLETFDPPMPVGTGNQESPSID</sequence>
<keyword evidence="1 6" id="KW-0004">4Fe-4S</keyword>
<keyword evidence="11" id="KW-1185">Reference proteome</keyword>
<dbReference type="GO" id="GO:0046992">
    <property type="term" value="F:oxidoreductase activity, acting on X-H and Y-H to form an X-Y bond"/>
    <property type="evidence" value="ECO:0007669"/>
    <property type="project" value="UniProtKB-UniRule"/>
</dbReference>
<dbReference type="InterPro" id="IPR022431">
    <property type="entry name" value="Cyclic_DHFL_synthase_mqnC"/>
</dbReference>
<evidence type="ECO:0000256" key="7">
    <source>
        <dbReference type="PIRSR" id="PIRSR004762-1"/>
    </source>
</evidence>
<feature type="binding site" evidence="8">
    <location>
        <position position="287"/>
    </location>
    <ligand>
        <name>(3R)-3-methyl-D-ornithine</name>
        <dbReference type="ChEBI" id="CHEBI:64642"/>
    </ligand>
</feature>
<evidence type="ECO:0000256" key="1">
    <source>
        <dbReference type="ARBA" id="ARBA00022485"/>
    </source>
</evidence>
<dbReference type="Pfam" id="PF19288">
    <property type="entry name" value="CofH_C"/>
    <property type="match status" value="1"/>
</dbReference>
<dbReference type="GO" id="GO:0044689">
    <property type="term" value="F:7,8-didemethyl-8-hydroxy-5-deazariboflavin synthase activity"/>
    <property type="evidence" value="ECO:0007669"/>
    <property type="project" value="TreeGrafter"/>
</dbReference>
<dbReference type="GO" id="GO:0009234">
    <property type="term" value="P:menaquinone biosynthetic process"/>
    <property type="evidence" value="ECO:0007669"/>
    <property type="project" value="UniProtKB-UniRule"/>
</dbReference>
<comment type="catalytic activity">
    <reaction evidence="6">
        <text>dehypoxanthine futalosine + S-adenosyl-L-methionine = cyclic dehypoxanthinylfutalosinate + 5'-deoxyadenosine + L-methionine + H(+)</text>
        <dbReference type="Rhea" id="RHEA:33083"/>
        <dbReference type="ChEBI" id="CHEBI:15378"/>
        <dbReference type="ChEBI" id="CHEBI:17319"/>
        <dbReference type="ChEBI" id="CHEBI:57844"/>
        <dbReference type="ChEBI" id="CHEBI:58864"/>
        <dbReference type="ChEBI" id="CHEBI:59789"/>
        <dbReference type="ChEBI" id="CHEBI:64270"/>
        <dbReference type="EC" id="1.21.98.1"/>
    </reaction>
</comment>
<keyword evidence="3 6" id="KW-0479">Metal-binding</keyword>
<dbReference type="InterPro" id="IPR007197">
    <property type="entry name" value="rSAM"/>
</dbReference>
<dbReference type="GO" id="GO:0005506">
    <property type="term" value="F:iron ion binding"/>
    <property type="evidence" value="ECO:0007669"/>
    <property type="project" value="UniProtKB-UniRule"/>
</dbReference>
<dbReference type="InterPro" id="IPR058240">
    <property type="entry name" value="rSAM_sf"/>
</dbReference>
<feature type="binding site" evidence="6 7">
    <location>
        <position position="68"/>
    </location>
    <ligand>
        <name>[4Fe-4S] cluster</name>
        <dbReference type="ChEBI" id="CHEBI:49883"/>
        <note>4Fe-4S-S-AdoMet</note>
    </ligand>
</feature>
<dbReference type="SFLD" id="SFLDF00343">
    <property type="entry name" value="aminofutalosine_synthase_(mqnE"/>
    <property type="match status" value="1"/>
</dbReference>
<dbReference type="InterPro" id="IPR034405">
    <property type="entry name" value="F420"/>
</dbReference>
<dbReference type="InterPro" id="IPR013785">
    <property type="entry name" value="Aldolase_TIM"/>
</dbReference>
<dbReference type="Pfam" id="PF04055">
    <property type="entry name" value="Radical_SAM"/>
    <property type="match status" value="1"/>
</dbReference>
<feature type="binding site" evidence="8">
    <location>
        <position position="67"/>
    </location>
    <ligand>
        <name>S-adenosyl-L-methionine</name>
        <dbReference type="ChEBI" id="CHEBI:59789"/>
    </ligand>
</feature>